<dbReference type="EMBL" id="SOZE01000030">
    <property type="protein sequence ID" value="TFF34467.1"/>
    <property type="molecule type" value="Genomic_DNA"/>
</dbReference>
<dbReference type="PANTHER" id="PTHR39639:SF1">
    <property type="entry name" value="DUF262 DOMAIN-CONTAINING PROTEIN"/>
    <property type="match status" value="1"/>
</dbReference>
<organism evidence="2 3">
    <name type="scientific">Mucilaginibacter psychrotolerans</name>
    <dbReference type="NCBI Taxonomy" id="1524096"/>
    <lineage>
        <taxon>Bacteria</taxon>
        <taxon>Pseudomonadati</taxon>
        <taxon>Bacteroidota</taxon>
        <taxon>Sphingobacteriia</taxon>
        <taxon>Sphingobacteriales</taxon>
        <taxon>Sphingobacteriaceae</taxon>
        <taxon>Mucilaginibacter</taxon>
    </lineage>
</organism>
<dbReference type="RefSeq" id="WP_133234793.1">
    <property type="nucleotide sequence ID" value="NZ_SOZE01000030.1"/>
</dbReference>
<feature type="domain" description="GmrSD restriction endonucleases N-terminal" evidence="1">
    <location>
        <begin position="65"/>
        <end position="205"/>
    </location>
</feature>
<dbReference type="InterPro" id="IPR004919">
    <property type="entry name" value="GmrSD_N"/>
</dbReference>
<protein>
    <submittedName>
        <fullName evidence="2">DUF262 domain-containing protein</fullName>
    </submittedName>
</protein>
<dbReference type="Pfam" id="PF03235">
    <property type="entry name" value="GmrSD_N"/>
    <property type="match status" value="1"/>
</dbReference>
<keyword evidence="3" id="KW-1185">Reference proteome</keyword>
<dbReference type="AlphaFoldDB" id="A0A4Y8S7L6"/>
<dbReference type="OrthoDB" id="9764212at2"/>
<name>A0A4Y8S7L6_9SPHI</name>
<evidence type="ECO:0000313" key="2">
    <source>
        <dbReference type="EMBL" id="TFF34467.1"/>
    </source>
</evidence>
<sequence length="385" mass="44412">MSQEELKEEENNKLIEIEITDEDSVEDIDDIVSPFDPKDIKIIVEPKTIDHLVQRLRFSEIDLNTEFQRKGNLWKADAQSRLIESILLRFPLPAFYFDAEDDNNWLVVDGLQRIWTIKNFVINSELDDPNNKPLELIGLDILTDYNAKGITYNHLTRAMQRRILETTITTYLIQPGTPKQVKYNIFRRINTGGLGLNSMEIRNALNQGKPSNFLKNLSEDPKLRGLLKVQDRRMEDRELYLRAIAFINGEHSDYKTPLSGFLDKALEALDKKSDEELQKLRSGIIKAIEVQHALFGKDIFSRSIDKKSNLKLNSALFEVWVSEVYKLTENQQTKLIKNKDKLASKYIALIANPDFSRAVSTSTSGYSAVQLRFNKIKELIINYTK</sequence>
<dbReference type="PANTHER" id="PTHR39639">
    <property type="entry name" value="CHROMOSOME 16, WHOLE GENOME SHOTGUN SEQUENCE"/>
    <property type="match status" value="1"/>
</dbReference>
<evidence type="ECO:0000259" key="1">
    <source>
        <dbReference type="Pfam" id="PF03235"/>
    </source>
</evidence>
<proteinExistence type="predicted"/>
<gene>
    <name evidence="2" type="ORF">E2R66_21895</name>
</gene>
<dbReference type="Proteomes" id="UP000297540">
    <property type="component" value="Unassembled WGS sequence"/>
</dbReference>
<comment type="caution">
    <text evidence="2">The sequence shown here is derived from an EMBL/GenBank/DDBJ whole genome shotgun (WGS) entry which is preliminary data.</text>
</comment>
<evidence type="ECO:0000313" key="3">
    <source>
        <dbReference type="Proteomes" id="UP000297540"/>
    </source>
</evidence>
<reference evidence="2 3" key="1">
    <citation type="journal article" date="2017" name="Int. J. Syst. Evol. Microbiol.">
        <title>Mucilaginibacterpsychrotolerans sp. nov., isolated from peatlands.</title>
        <authorList>
            <person name="Deng Y."/>
            <person name="Shen L."/>
            <person name="Xu B."/>
            <person name="Liu Y."/>
            <person name="Gu Z."/>
            <person name="Liu H."/>
            <person name="Zhou Y."/>
        </authorList>
    </citation>
    <scope>NUCLEOTIDE SEQUENCE [LARGE SCALE GENOMIC DNA]</scope>
    <source>
        <strain evidence="2 3">NH7-4</strain>
    </source>
</reference>
<accession>A0A4Y8S7L6</accession>